<dbReference type="InterPro" id="IPR018020">
    <property type="entry name" value="OHCU_decarboxylase"/>
</dbReference>
<comment type="function">
    <text evidence="3">Catalyzes the stereoselective decarboxylation of 2-oxo-4-hydroxy-4-carboxy-5-ureidoimidazoline (OHCU) to (S)-allantoin.</text>
</comment>
<dbReference type="Gene3D" id="2.60.40.180">
    <property type="entry name" value="Transthyretin/hydroxyisourate hydrolase domain"/>
    <property type="match status" value="1"/>
</dbReference>
<dbReference type="PROSITE" id="PS00768">
    <property type="entry name" value="TRANSTHYRETIN_1"/>
    <property type="match status" value="1"/>
</dbReference>
<dbReference type="GO" id="GO:0005777">
    <property type="term" value="C:peroxisome"/>
    <property type="evidence" value="ECO:0007669"/>
    <property type="project" value="TreeGrafter"/>
</dbReference>
<keyword evidence="11" id="KW-0378">Hydrolase</keyword>
<keyword evidence="9" id="KW-0659">Purine metabolism</keyword>
<evidence type="ECO:0000313" key="18">
    <source>
        <dbReference type="EMBL" id="KAG8467918.1"/>
    </source>
</evidence>
<evidence type="ECO:0000256" key="10">
    <source>
        <dbReference type="ARBA" id="ARBA00022793"/>
    </source>
</evidence>
<keyword evidence="10" id="KW-0210">Decarboxylase</keyword>
<dbReference type="EC" id="4.1.1.97" evidence="7"/>
<comment type="pathway">
    <text evidence="4">Purine metabolism; urate degradation; (S)-allantoin from urate: step 3/3.</text>
</comment>
<evidence type="ECO:0000256" key="1">
    <source>
        <dbReference type="ARBA" id="ARBA00001043"/>
    </source>
</evidence>
<feature type="binding site" evidence="15">
    <location>
        <position position="183"/>
    </location>
    <ligand>
        <name>substrate</name>
    </ligand>
</feature>
<evidence type="ECO:0000256" key="13">
    <source>
        <dbReference type="ARBA" id="ARBA00030624"/>
    </source>
</evidence>
<dbReference type="NCBIfam" id="TIGR02962">
    <property type="entry name" value="hdxy_isourate"/>
    <property type="match status" value="1"/>
</dbReference>
<dbReference type="NCBIfam" id="TIGR03164">
    <property type="entry name" value="UHCUDC"/>
    <property type="match status" value="1"/>
</dbReference>
<evidence type="ECO:0000256" key="5">
    <source>
        <dbReference type="ARBA" id="ARBA00005793"/>
    </source>
</evidence>
<dbReference type="InterPro" id="IPR036778">
    <property type="entry name" value="OHCU_decarboxylase_sf"/>
</dbReference>
<dbReference type="GO" id="GO:0006144">
    <property type="term" value="P:purine nucleobase metabolic process"/>
    <property type="evidence" value="ECO:0007669"/>
    <property type="project" value="UniProtKB-KW"/>
</dbReference>
<dbReference type="SUPFAM" id="SSF49472">
    <property type="entry name" value="Transthyretin (synonym: prealbumin)"/>
    <property type="match status" value="1"/>
</dbReference>
<dbReference type="PANTHER" id="PTHR43466">
    <property type="entry name" value="2-OXO-4-HYDROXY-4-CARBOXY-5-UREIDOIMIDAZOLINE DECARBOXYLASE-RELATED"/>
    <property type="match status" value="1"/>
</dbReference>
<evidence type="ECO:0000256" key="14">
    <source>
        <dbReference type="ARBA" id="ARBA00032116"/>
    </source>
</evidence>
<comment type="catalytic activity">
    <reaction evidence="2">
        <text>5-hydroxy-2-oxo-4-ureido-2,5-dihydro-1H-imidazole-5-carboxylate + H(+) = (S)-allantoin + CO2</text>
        <dbReference type="Rhea" id="RHEA:26301"/>
        <dbReference type="ChEBI" id="CHEBI:15378"/>
        <dbReference type="ChEBI" id="CHEBI:15678"/>
        <dbReference type="ChEBI" id="CHEBI:16526"/>
        <dbReference type="ChEBI" id="CHEBI:58639"/>
        <dbReference type="EC" id="4.1.1.97"/>
    </reaction>
</comment>
<keyword evidence="19" id="KW-1185">Reference proteome</keyword>
<dbReference type="PRINTS" id="PR00189">
    <property type="entry name" value="TRNSTHYRETIN"/>
</dbReference>
<evidence type="ECO:0000313" key="19">
    <source>
        <dbReference type="Proteomes" id="UP000751190"/>
    </source>
</evidence>
<evidence type="ECO:0000256" key="2">
    <source>
        <dbReference type="ARBA" id="ARBA00001163"/>
    </source>
</evidence>
<feature type="binding site" evidence="15">
    <location>
        <position position="226"/>
    </location>
    <ligand>
        <name>substrate</name>
    </ligand>
</feature>
<feature type="binding site" evidence="15">
    <location>
        <position position="295"/>
    </location>
    <ligand>
        <name>substrate</name>
    </ligand>
</feature>
<comment type="subunit">
    <text evidence="6">Homotetramer.</text>
</comment>
<evidence type="ECO:0000256" key="15">
    <source>
        <dbReference type="PIRSR" id="PIRSR600895-51"/>
    </source>
</evidence>
<dbReference type="GO" id="GO:0033971">
    <property type="term" value="F:hydroxyisourate hydrolase activity"/>
    <property type="evidence" value="ECO:0007669"/>
    <property type="project" value="UniProtKB-EC"/>
</dbReference>
<dbReference type="InterPro" id="IPR014306">
    <property type="entry name" value="Hydroxyisourate_hydrolase"/>
</dbReference>
<feature type="domain" description="Transthyretin/hydroxyisourate hydrolase" evidence="16">
    <location>
        <begin position="180"/>
        <end position="297"/>
    </location>
</feature>
<feature type="domain" description="Oxo-4-hydroxy-4-carboxy-5-ureidoimidazoline decarboxylase" evidence="17">
    <location>
        <begin position="13"/>
        <end position="169"/>
    </location>
</feature>
<comment type="catalytic activity">
    <reaction evidence="1">
        <text>5-hydroxyisourate + H2O = 5-hydroxy-2-oxo-4-ureido-2,5-dihydro-1H-imidazole-5-carboxylate + H(+)</text>
        <dbReference type="Rhea" id="RHEA:23736"/>
        <dbReference type="ChEBI" id="CHEBI:15377"/>
        <dbReference type="ChEBI" id="CHEBI:15378"/>
        <dbReference type="ChEBI" id="CHEBI:18072"/>
        <dbReference type="ChEBI" id="CHEBI:58639"/>
        <dbReference type="EC" id="3.5.2.17"/>
    </reaction>
</comment>
<dbReference type="PANTHER" id="PTHR43466:SF1">
    <property type="entry name" value="2-OXO-4-HYDROXY-4-CARBOXY-5-UREIDOIMIDAZOLINE DECARBOXYLASE-RELATED"/>
    <property type="match status" value="1"/>
</dbReference>
<evidence type="ECO:0000256" key="7">
    <source>
        <dbReference type="ARBA" id="ARBA00012257"/>
    </source>
</evidence>
<proteinExistence type="inferred from homology"/>
<dbReference type="GO" id="GO:0019628">
    <property type="term" value="P:urate catabolic process"/>
    <property type="evidence" value="ECO:0007669"/>
    <property type="project" value="UniProtKB-UniPathway"/>
</dbReference>
<dbReference type="Pfam" id="PF00576">
    <property type="entry name" value="Transthyretin"/>
    <property type="match status" value="1"/>
</dbReference>
<protein>
    <recommendedName>
        <fullName evidence="14">Parahox neighbor</fullName>
        <ecNumber evidence="8">3.5.2.17</ecNumber>
        <ecNumber evidence="7">4.1.1.97</ecNumber>
    </recommendedName>
    <alternativeName>
        <fullName evidence="13">Ureidoimidazoline (2-oxo-4-hydroxy-4-carboxy-5-) decarboxylase</fullName>
    </alternativeName>
</protein>
<gene>
    <name evidence="18" type="ORF">KFE25_006970</name>
</gene>
<evidence type="ECO:0000256" key="4">
    <source>
        <dbReference type="ARBA" id="ARBA00004754"/>
    </source>
</evidence>
<dbReference type="GO" id="GO:0051997">
    <property type="term" value="F:2-oxo-4-hydroxy-4-carboxy-5-ureidoimidazoline decarboxylase activity"/>
    <property type="evidence" value="ECO:0007669"/>
    <property type="project" value="UniProtKB-EC"/>
</dbReference>
<evidence type="ECO:0000256" key="11">
    <source>
        <dbReference type="ARBA" id="ARBA00022801"/>
    </source>
</evidence>
<dbReference type="Gene3D" id="1.10.3330.10">
    <property type="entry name" value="Oxo-4-hydroxy-4-carboxy-5-ureidoimidazoline decarboxylase"/>
    <property type="match status" value="1"/>
</dbReference>
<dbReference type="InterPro" id="IPR017580">
    <property type="entry name" value="OHCU_decarboxylase-1"/>
</dbReference>
<dbReference type="OrthoDB" id="10265230at2759"/>
<dbReference type="UniPathway" id="UPA00394">
    <property type="reaction ID" value="UER00652"/>
</dbReference>
<evidence type="ECO:0000259" key="17">
    <source>
        <dbReference type="Pfam" id="PF09349"/>
    </source>
</evidence>
<evidence type="ECO:0000256" key="9">
    <source>
        <dbReference type="ARBA" id="ARBA00022631"/>
    </source>
</evidence>
<dbReference type="CDD" id="cd05822">
    <property type="entry name" value="TLP_HIUase"/>
    <property type="match status" value="1"/>
</dbReference>
<dbReference type="Pfam" id="PF09349">
    <property type="entry name" value="OHCU_decarbox"/>
    <property type="match status" value="1"/>
</dbReference>
<dbReference type="EMBL" id="JAGTXO010000005">
    <property type="protein sequence ID" value="KAG8467918.1"/>
    <property type="molecule type" value="Genomic_DNA"/>
</dbReference>
<dbReference type="FunFam" id="2.60.40.180:FF:000005">
    <property type="entry name" value="5-hydroxyisourate hydrolase"/>
    <property type="match status" value="1"/>
</dbReference>
<comment type="similarity">
    <text evidence="5">Belongs to the OHCU decarboxylase family.</text>
</comment>
<reference evidence="18" key="1">
    <citation type="submission" date="2021-05" db="EMBL/GenBank/DDBJ databases">
        <title>The genome of the haptophyte Pavlova lutheri (Diacronema luteri, Pavlovales) - a model for lipid biosynthesis in eukaryotic algae.</title>
        <authorList>
            <person name="Hulatt C.J."/>
            <person name="Posewitz M.C."/>
        </authorList>
    </citation>
    <scope>NUCLEOTIDE SEQUENCE</scope>
    <source>
        <strain evidence="18">NIVA-4/92</strain>
    </source>
</reference>
<dbReference type="SUPFAM" id="SSF158694">
    <property type="entry name" value="UraD-Like"/>
    <property type="match status" value="1"/>
</dbReference>
<dbReference type="GO" id="GO:0000255">
    <property type="term" value="P:allantoin metabolic process"/>
    <property type="evidence" value="ECO:0007669"/>
    <property type="project" value="InterPro"/>
</dbReference>
<dbReference type="InterPro" id="IPR036817">
    <property type="entry name" value="Transthyretin/HIU_hydrolase_sf"/>
</dbReference>
<evidence type="ECO:0000256" key="12">
    <source>
        <dbReference type="ARBA" id="ARBA00023239"/>
    </source>
</evidence>
<dbReference type="InterPro" id="IPR000895">
    <property type="entry name" value="Transthyretin/HIU_hydrolase"/>
</dbReference>
<dbReference type="Proteomes" id="UP000751190">
    <property type="component" value="Unassembled WGS sequence"/>
</dbReference>
<dbReference type="InterPro" id="IPR023416">
    <property type="entry name" value="Transthyretin/HIU_hydrolase_d"/>
</dbReference>
<dbReference type="AlphaFoldDB" id="A0A8J6CHN0"/>
<evidence type="ECO:0000256" key="3">
    <source>
        <dbReference type="ARBA" id="ARBA00002506"/>
    </source>
</evidence>
<keyword evidence="12" id="KW-0456">Lyase</keyword>
<dbReference type="InterPro" id="IPR023418">
    <property type="entry name" value="Thyroxine_BS"/>
</dbReference>
<evidence type="ECO:0000256" key="8">
    <source>
        <dbReference type="ARBA" id="ARBA00012609"/>
    </source>
</evidence>
<evidence type="ECO:0000259" key="16">
    <source>
        <dbReference type="Pfam" id="PF00576"/>
    </source>
</evidence>
<accession>A0A8J6CHN0</accession>
<dbReference type="OMA" id="EPEGHYH"/>
<sequence>MTYKYPSAAELGALAASDFVAAVGPVYEKSPWIAERAHAKAAPFDSLTAIDDALWSVVSTASEDEQLALLREHPDLAGKAALAGDLTAESTDEQQRAGLSALSPTEMAEFTALNGAYTTKFGFPFILAVRNASKRIILGSFRRRVGNARGVEMAECLAQVRKIAWMRLRLLAPPAPTGKLTCHVLDTAHGCPAAGLPITLRYLGGTASASAEPVLIGHFMTNSDGRLDGPALSGSAFEEGVYEWVFAVGEYFAVRGTTASGTPFLDQVPLRFGIDNAEKHYHVPLLCSPWAYSTYRGS</sequence>
<name>A0A8J6CHN0_DIALT</name>
<dbReference type="EC" id="3.5.2.17" evidence="8"/>
<comment type="caution">
    <text evidence="18">The sequence shown here is derived from an EMBL/GenBank/DDBJ whole genome shotgun (WGS) entry which is preliminary data.</text>
</comment>
<organism evidence="18 19">
    <name type="scientific">Diacronema lutheri</name>
    <name type="common">Unicellular marine alga</name>
    <name type="synonym">Monochrysis lutheri</name>
    <dbReference type="NCBI Taxonomy" id="2081491"/>
    <lineage>
        <taxon>Eukaryota</taxon>
        <taxon>Haptista</taxon>
        <taxon>Haptophyta</taxon>
        <taxon>Pavlovophyceae</taxon>
        <taxon>Pavlovales</taxon>
        <taxon>Pavlovaceae</taxon>
        <taxon>Diacronema</taxon>
    </lineage>
</organism>
<evidence type="ECO:0000256" key="6">
    <source>
        <dbReference type="ARBA" id="ARBA00011881"/>
    </source>
</evidence>